<comment type="subcellular location">
    <subcellularLocation>
        <location evidence="1">Membrane</location>
        <topology evidence="1">Multi-pass membrane protein</topology>
    </subcellularLocation>
</comment>
<feature type="transmembrane region" description="Helical" evidence="6">
    <location>
        <begin position="73"/>
        <end position="90"/>
    </location>
</feature>
<keyword evidence="4 6" id="KW-1133">Transmembrane helix</keyword>
<dbReference type="SUPFAM" id="SSF103473">
    <property type="entry name" value="MFS general substrate transporter"/>
    <property type="match status" value="1"/>
</dbReference>
<reference evidence="7 8" key="1">
    <citation type="submission" date="2023-11" db="EMBL/GenBank/DDBJ databases">
        <title>An acidophilic fungus is an integral part of prey digestion in a carnivorous sundew plant.</title>
        <authorList>
            <person name="Tsai I.J."/>
        </authorList>
    </citation>
    <scope>NUCLEOTIDE SEQUENCE [LARGE SCALE GENOMIC DNA]</scope>
    <source>
        <strain evidence="7">169a</strain>
    </source>
</reference>
<dbReference type="PANTHER" id="PTHR23504:SF6">
    <property type="entry name" value="MULTIDRUG TRANSPORTER, PUTATIVE (AFU_ORTHOLOGUE AFUA_4G08740)-RELATED"/>
    <property type="match status" value="1"/>
</dbReference>
<keyword evidence="5 6" id="KW-0472">Membrane</keyword>
<evidence type="ECO:0000256" key="6">
    <source>
        <dbReference type="SAM" id="Phobius"/>
    </source>
</evidence>
<feature type="transmembrane region" description="Helical" evidence="6">
    <location>
        <begin position="15"/>
        <end position="37"/>
    </location>
</feature>
<keyword evidence="8" id="KW-1185">Reference proteome</keyword>
<gene>
    <name evidence="7" type="ORF">R9X50_00275200</name>
</gene>
<proteinExistence type="predicted"/>
<dbReference type="EMBL" id="CP138583">
    <property type="protein sequence ID" value="WPG99929.1"/>
    <property type="molecule type" value="Genomic_DNA"/>
</dbReference>
<protein>
    <submittedName>
        <fullName evidence="7">E7f4f5d5-c807-4f6f-947c-2df76a2855a4</fullName>
    </submittedName>
</protein>
<feature type="transmembrane region" description="Helical" evidence="6">
    <location>
        <begin position="259"/>
        <end position="278"/>
    </location>
</feature>
<feature type="transmembrane region" description="Helical" evidence="6">
    <location>
        <begin position="365"/>
        <end position="384"/>
    </location>
</feature>
<name>A0AAQ3M330_9PEZI</name>
<evidence type="ECO:0000313" key="8">
    <source>
        <dbReference type="Proteomes" id="UP001303373"/>
    </source>
</evidence>
<keyword evidence="2" id="KW-0813">Transport</keyword>
<sequence length="397" mass="43398">MTSEIIKEKKFQTKAFLLMPVMFNVGILLGPVLGGVLQDPMRSFPGAFGPGSRLGREEGVAWMLRYPYALPNLVNGFLLLMALVLVVLVLEETHIDRRHLSDPGLRIGQAIGRAFRCKRSRHKYSPLQIEENSNLVQDEMQPLPTMKEKKTPRQRLPLSRILQPNVLATFLAHGLITGHIGAFQNLWFLFLSTPRFDPAHPDPPGYKPHPPLFFQGGLGLSPATIGTVIGTIGAMGLLLQFGIYSWTTSKLGPLYTYRYALILFPIAYGLAPFLALVPTKSEAPHAADGLWIWVAIGSLLLVIVAGRTLALPSSLILINNCAPHPSVLSTIHGIAQSVSAGSRTLGPLIFSTLYGEGLKRGVVGMAWWILMVEAFVACAASWLVHDGSGNEIELDEE</sequence>
<evidence type="ECO:0000256" key="4">
    <source>
        <dbReference type="ARBA" id="ARBA00022989"/>
    </source>
</evidence>
<evidence type="ECO:0000256" key="5">
    <source>
        <dbReference type="ARBA" id="ARBA00023136"/>
    </source>
</evidence>
<dbReference type="GO" id="GO:0016020">
    <property type="term" value="C:membrane"/>
    <property type="evidence" value="ECO:0007669"/>
    <property type="project" value="UniProtKB-SubCell"/>
</dbReference>
<dbReference type="AlphaFoldDB" id="A0AAQ3M330"/>
<evidence type="ECO:0000256" key="2">
    <source>
        <dbReference type="ARBA" id="ARBA00022448"/>
    </source>
</evidence>
<evidence type="ECO:0000256" key="3">
    <source>
        <dbReference type="ARBA" id="ARBA00022692"/>
    </source>
</evidence>
<organism evidence="7 8">
    <name type="scientific">Acrodontium crateriforme</name>
    <dbReference type="NCBI Taxonomy" id="150365"/>
    <lineage>
        <taxon>Eukaryota</taxon>
        <taxon>Fungi</taxon>
        <taxon>Dikarya</taxon>
        <taxon>Ascomycota</taxon>
        <taxon>Pezizomycotina</taxon>
        <taxon>Dothideomycetes</taxon>
        <taxon>Dothideomycetidae</taxon>
        <taxon>Mycosphaerellales</taxon>
        <taxon>Teratosphaeriaceae</taxon>
        <taxon>Acrodontium</taxon>
    </lineage>
</organism>
<keyword evidence="3 6" id="KW-0812">Transmembrane</keyword>
<dbReference type="InterPro" id="IPR036259">
    <property type="entry name" value="MFS_trans_sf"/>
</dbReference>
<evidence type="ECO:0000313" key="7">
    <source>
        <dbReference type="EMBL" id="WPG99929.1"/>
    </source>
</evidence>
<dbReference type="Gene3D" id="1.20.1250.20">
    <property type="entry name" value="MFS general substrate transporter like domains"/>
    <property type="match status" value="1"/>
</dbReference>
<feature type="transmembrane region" description="Helical" evidence="6">
    <location>
        <begin position="212"/>
        <end position="239"/>
    </location>
</feature>
<dbReference type="PANTHER" id="PTHR23504">
    <property type="entry name" value="MAJOR FACILITATOR SUPERFAMILY DOMAIN-CONTAINING PROTEIN 10"/>
    <property type="match status" value="1"/>
</dbReference>
<evidence type="ECO:0000256" key="1">
    <source>
        <dbReference type="ARBA" id="ARBA00004141"/>
    </source>
</evidence>
<dbReference type="Proteomes" id="UP001303373">
    <property type="component" value="Chromosome 4"/>
</dbReference>
<accession>A0AAQ3M330</accession>
<feature type="transmembrane region" description="Helical" evidence="6">
    <location>
        <begin position="290"/>
        <end position="310"/>
    </location>
</feature>
<feature type="transmembrane region" description="Helical" evidence="6">
    <location>
        <begin position="166"/>
        <end position="192"/>
    </location>
</feature>